<feature type="compositionally biased region" description="Basic and acidic residues" evidence="1">
    <location>
        <begin position="135"/>
        <end position="150"/>
    </location>
</feature>
<keyword evidence="3" id="KW-1185">Reference proteome</keyword>
<sequence>MENIDTTATTPLPFGRLVRVVDHLIAREFDTAFRAEDVSRRDMRLLTLLADDTTAPAVTARMARHSSKKLHRLAERGWITQVDGAWRLSDEGRAAQARLSERISDIRTRLGAAVSDEDFATTTASLEAIARELGWDPDERTPRPGREFGPRRHGFGPGFRGGFGPGFGGHGFGPGFGGHGFGPGGRHAGQAHAERAFERGFEAGFSRGAASHEASRGA</sequence>
<dbReference type="Proteomes" id="UP000740605">
    <property type="component" value="Unassembled WGS sequence"/>
</dbReference>
<evidence type="ECO:0008006" key="4">
    <source>
        <dbReference type="Google" id="ProtNLM"/>
    </source>
</evidence>
<dbReference type="InterPro" id="IPR036388">
    <property type="entry name" value="WH-like_DNA-bd_sf"/>
</dbReference>
<comment type="caution">
    <text evidence="2">The sequence shown here is derived from an EMBL/GenBank/DDBJ whole genome shotgun (WGS) entry which is preliminary data.</text>
</comment>
<dbReference type="EMBL" id="JAFLHG010000006">
    <property type="protein sequence ID" value="MBT8798077.1"/>
    <property type="molecule type" value="Genomic_DNA"/>
</dbReference>
<evidence type="ECO:0000313" key="3">
    <source>
        <dbReference type="Proteomes" id="UP000740605"/>
    </source>
</evidence>
<feature type="region of interest" description="Disordered" evidence="1">
    <location>
        <begin position="135"/>
        <end position="192"/>
    </location>
</feature>
<protein>
    <recommendedName>
        <fullName evidence="4">MarR family transcriptional regulator</fullName>
    </recommendedName>
</protein>
<name>A0ABS5XU60_9MICO</name>
<reference evidence="2 3" key="1">
    <citation type="submission" date="2021-03" db="EMBL/GenBank/DDBJ databases">
        <title>Microbacterium pauli sp. nov., isolated from microfiltered milk.</title>
        <authorList>
            <person name="Bellassi P."/>
            <person name="Fontana A."/>
            <person name="Callegari M.L."/>
            <person name="Lorenzo M."/>
            <person name="Cappa F."/>
        </authorList>
    </citation>
    <scope>NUCLEOTIDE SEQUENCE [LARGE SCALE GENOMIC DNA]</scope>
    <source>
        <strain evidence="2 3">DSM 18909</strain>
    </source>
</reference>
<evidence type="ECO:0000256" key="1">
    <source>
        <dbReference type="SAM" id="MobiDB-lite"/>
    </source>
</evidence>
<evidence type="ECO:0000313" key="2">
    <source>
        <dbReference type="EMBL" id="MBT8798077.1"/>
    </source>
</evidence>
<dbReference type="Gene3D" id="1.10.10.10">
    <property type="entry name" value="Winged helix-like DNA-binding domain superfamily/Winged helix DNA-binding domain"/>
    <property type="match status" value="1"/>
</dbReference>
<dbReference type="RefSeq" id="WP_215487308.1">
    <property type="nucleotide sequence ID" value="NZ_BAAAPJ010000002.1"/>
</dbReference>
<gene>
    <name evidence="2" type="ORF">J0P97_08335</name>
</gene>
<proteinExistence type="predicted"/>
<organism evidence="2 3">
    <name type="scientific">Microbacterium flavum</name>
    <dbReference type="NCBI Taxonomy" id="415216"/>
    <lineage>
        <taxon>Bacteria</taxon>
        <taxon>Bacillati</taxon>
        <taxon>Actinomycetota</taxon>
        <taxon>Actinomycetes</taxon>
        <taxon>Micrococcales</taxon>
        <taxon>Microbacteriaceae</taxon>
        <taxon>Microbacterium</taxon>
    </lineage>
</organism>
<accession>A0ABS5XU60</accession>
<feature type="compositionally biased region" description="Gly residues" evidence="1">
    <location>
        <begin position="155"/>
        <end position="187"/>
    </location>
</feature>
<dbReference type="SUPFAM" id="SSF46785">
    <property type="entry name" value="Winged helix' DNA-binding domain"/>
    <property type="match status" value="1"/>
</dbReference>
<dbReference type="InterPro" id="IPR036390">
    <property type="entry name" value="WH_DNA-bd_sf"/>
</dbReference>